<organism evidence="6 7">
    <name type="scientific">Cannabis sativa</name>
    <name type="common">Hemp</name>
    <name type="synonym">Marijuana</name>
    <dbReference type="NCBI Taxonomy" id="3483"/>
    <lineage>
        <taxon>Eukaryota</taxon>
        <taxon>Viridiplantae</taxon>
        <taxon>Streptophyta</taxon>
        <taxon>Embryophyta</taxon>
        <taxon>Tracheophyta</taxon>
        <taxon>Spermatophyta</taxon>
        <taxon>Magnoliopsida</taxon>
        <taxon>eudicotyledons</taxon>
        <taxon>Gunneridae</taxon>
        <taxon>Pentapetalae</taxon>
        <taxon>rosids</taxon>
        <taxon>fabids</taxon>
        <taxon>Rosales</taxon>
        <taxon>Cannabaceae</taxon>
        <taxon>Cannabis</taxon>
    </lineage>
</organism>
<dbReference type="AlphaFoldDB" id="A0A7J6GB18"/>
<name>A0A7J6GB18_CANSA</name>
<dbReference type="GO" id="GO:0003779">
    <property type="term" value="F:actin binding"/>
    <property type="evidence" value="ECO:0007669"/>
    <property type="project" value="InterPro"/>
</dbReference>
<dbReference type="GO" id="GO:0005774">
    <property type="term" value="C:vacuolar membrane"/>
    <property type="evidence" value="ECO:0007669"/>
    <property type="project" value="TreeGrafter"/>
</dbReference>
<dbReference type="PROSITE" id="PS51774">
    <property type="entry name" value="NAB"/>
    <property type="match status" value="1"/>
</dbReference>
<comment type="caution">
    <text evidence="6">The sequence shown here is derived from an EMBL/GenBank/DDBJ whole genome shotgun (WGS) entry which is preliminary data.</text>
</comment>
<feature type="coiled-coil region" evidence="3">
    <location>
        <begin position="203"/>
        <end position="237"/>
    </location>
</feature>
<comment type="similarity">
    <text evidence="2">Belongs to the NET family.</text>
</comment>
<dbReference type="EMBL" id="JAATIP010000066">
    <property type="protein sequence ID" value="KAF4380067.1"/>
    <property type="molecule type" value="Genomic_DNA"/>
</dbReference>
<evidence type="ECO:0000256" key="2">
    <source>
        <dbReference type="ARBA" id="ARBA00038006"/>
    </source>
</evidence>
<keyword evidence="1 3" id="KW-0175">Coiled coil</keyword>
<feature type="region of interest" description="Disordered" evidence="4">
    <location>
        <begin position="114"/>
        <end position="189"/>
    </location>
</feature>
<feature type="coiled-coil region" evidence="3">
    <location>
        <begin position="473"/>
        <end position="525"/>
    </location>
</feature>
<sequence>PTSKVNKSQRLSSLTTKLKSTVLVVNMNMTESNTQGSSWEINPNSSKWLAENLKEMDQSVRRMLNLIEEDGSLTLNVEMYFQRKSELIINVKEFHQLYRSLAERYDHVTKESYKSITSDHQMQGSGNSESGYDQDSPLLTPDVKVGLNKSGHLSAGLDTSPSSPGGGSVFSLKEGNESSSSSSDSESESFVNNYLRTPLIISSQSLQQKTIELENELSALKDKLQTREADLEAERNRVLVLQKQIFEMETRVSDTDYKSGMLEEELEVSRNMLKGSVEEIAKLKHLLNERESEGHQLQHQLESAQEDVTTFGVQLDSERRLVSELEQRIVRYNADVSDRELMVRELEVALHDAEQQFSQEKAELEAEVLSLTERQALLDRKLKERELRIKELEENILISKVEKIEMQRVRVAEEMALKTENNQLLVELSERREHIEVLNKEFDKFKLKYDMLVAEKDGLTAKVDTLIANVSARDNQIQALEMHQCQLRNEREELADEYQIAQKLIDELKLRVDELQNEVDRQRVLISDGAEEKREAIRQLCFSLEHYRSGYQELRQAFVGHRQNAVMAA</sequence>
<dbReference type="InterPro" id="IPR051861">
    <property type="entry name" value="NET_actin-binding_domain"/>
</dbReference>
<feature type="non-terminal residue" evidence="6">
    <location>
        <position position="1"/>
    </location>
</feature>
<evidence type="ECO:0000256" key="3">
    <source>
        <dbReference type="SAM" id="Coils"/>
    </source>
</evidence>
<dbReference type="Pfam" id="PF07765">
    <property type="entry name" value="KIP1"/>
    <property type="match status" value="1"/>
</dbReference>
<protein>
    <recommendedName>
        <fullName evidence="5">NAB domain-containing protein</fullName>
    </recommendedName>
</protein>
<accession>A0A7J6GB18</accession>
<reference evidence="6 7" key="1">
    <citation type="journal article" date="2020" name="bioRxiv">
        <title>Sequence and annotation of 42 cannabis genomes reveals extensive copy number variation in cannabinoid synthesis and pathogen resistance genes.</title>
        <authorList>
            <person name="Mckernan K.J."/>
            <person name="Helbert Y."/>
            <person name="Kane L.T."/>
            <person name="Ebling H."/>
            <person name="Zhang L."/>
            <person name="Liu B."/>
            <person name="Eaton Z."/>
            <person name="Mclaughlin S."/>
            <person name="Kingan S."/>
            <person name="Baybayan P."/>
            <person name="Concepcion G."/>
            <person name="Jordan M."/>
            <person name="Riva A."/>
            <person name="Barbazuk W."/>
            <person name="Harkins T."/>
        </authorList>
    </citation>
    <scope>NUCLEOTIDE SEQUENCE [LARGE SCALE GENOMIC DNA]</scope>
    <source>
        <strain evidence="7">cv. Jamaican Lion 4</strain>
        <tissue evidence="6">Leaf</tissue>
    </source>
</reference>
<feature type="coiled-coil region" evidence="3">
    <location>
        <begin position="287"/>
        <end position="402"/>
    </location>
</feature>
<evidence type="ECO:0000313" key="6">
    <source>
        <dbReference type="EMBL" id="KAF4380067.1"/>
    </source>
</evidence>
<dbReference type="Proteomes" id="UP000525078">
    <property type="component" value="Unassembled WGS sequence"/>
</dbReference>
<dbReference type="PANTHER" id="PTHR32258:SF3">
    <property type="entry name" value="PROTEIN NETWORKED 4A"/>
    <property type="match status" value="1"/>
</dbReference>
<feature type="compositionally biased region" description="Polar residues" evidence="4">
    <location>
        <begin position="114"/>
        <end position="133"/>
    </location>
</feature>
<dbReference type="PANTHER" id="PTHR32258">
    <property type="entry name" value="PROTEIN NETWORKED 4A"/>
    <property type="match status" value="1"/>
</dbReference>
<evidence type="ECO:0000259" key="5">
    <source>
        <dbReference type="PROSITE" id="PS51774"/>
    </source>
</evidence>
<gene>
    <name evidence="6" type="ORF">F8388_018191</name>
</gene>
<evidence type="ECO:0000256" key="4">
    <source>
        <dbReference type="SAM" id="MobiDB-lite"/>
    </source>
</evidence>
<evidence type="ECO:0000313" key="7">
    <source>
        <dbReference type="Proteomes" id="UP000525078"/>
    </source>
</evidence>
<dbReference type="InterPro" id="IPR011684">
    <property type="entry name" value="NAB"/>
</dbReference>
<evidence type="ECO:0000256" key="1">
    <source>
        <dbReference type="ARBA" id="ARBA00023054"/>
    </source>
</evidence>
<proteinExistence type="inferred from homology"/>
<feature type="domain" description="NAB" evidence="5">
    <location>
        <begin position="33"/>
        <end position="112"/>
    </location>
</feature>